<dbReference type="GO" id="GO:0046872">
    <property type="term" value="F:metal ion binding"/>
    <property type="evidence" value="ECO:0007669"/>
    <property type="project" value="UniProtKB-KW"/>
</dbReference>
<keyword evidence="4" id="KW-0807">Transducer</keyword>
<dbReference type="GO" id="GO:0001664">
    <property type="term" value="F:G protein-coupled receptor binding"/>
    <property type="evidence" value="ECO:0007669"/>
    <property type="project" value="TreeGrafter"/>
</dbReference>
<feature type="binding site" evidence="5">
    <location>
        <position position="40"/>
    </location>
    <ligand>
        <name>Mg(2+)</name>
        <dbReference type="ChEBI" id="CHEBI:18420"/>
    </ligand>
</feature>
<evidence type="ECO:0000256" key="6">
    <source>
        <dbReference type="SAM" id="MobiDB-lite"/>
    </source>
</evidence>
<dbReference type="GO" id="GO:0005525">
    <property type="term" value="F:GTP binding"/>
    <property type="evidence" value="ECO:0007669"/>
    <property type="project" value="UniProtKB-KW"/>
</dbReference>
<sequence length="163" mass="18954">MGCCASSEQRQTTTENNENEVKKDETNKLLFLGPGGCGKSTLFKQLRQTFGSSFDKTERELLGEHIHTYVIETVSYVVSLIDDRSKFSKEVQDAIEYMESLKVRTILAENTIAHIKILWNDPTFKAIFEEEVSNEAEVYTFFFTLVFFYRKSKPIDKKKKRQR</sequence>
<dbReference type="Gene3D" id="3.40.50.300">
    <property type="entry name" value="P-loop containing nucleotide triphosphate hydrolases"/>
    <property type="match status" value="1"/>
</dbReference>
<reference evidence="7 8" key="1">
    <citation type="journal article" date="2013" name="Curr. Biol.">
        <title>The Genome of the Foraminiferan Reticulomyxa filosa.</title>
        <authorList>
            <person name="Glockner G."/>
            <person name="Hulsmann N."/>
            <person name="Schleicher M."/>
            <person name="Noegel A.A."/>
            <person name="Eichinger L."/>
            <person name="Gallinger C."/>
            <person name="Pawlowski J."/>
            <person name="Sierra R."/>
            <person name="Euteneuer U."/>
            <person name="Pillet L."/>
            <person name="Moustafa A."/>
            <person name="Platzer M."/>
            <person name="Groth M."/>
            <person name="Szafranski K."/>
            <person name="Schliwa M."/>
        </authorList>
    </citation>
    <scope>NUCLEOTIDE SEQUENCE [LARGE SCALE GENOMIC DNA]</scope>
</reference>
<name>X6NIB3_RETFI</name>
<gene>
    <name evidence="7" type="ORF">RFI_12052</name>
</gene>
<dbReference type="GO" id="GO:0003924">
    <property type="term" value="F:GTPase activity"/>
    <property type="evidence" value="ECO:0007669"/>
    <property type="project" value="InterPro"/>
</dbReference>
<dbReference type="SUPFAM" id="SSF52540">
    <property type="entry name" value="P-loop containing nucleoside triphosphate hydrolases"/>
    <property type="match status" value="1"/>
</dbReference>
<dbReference type="InterPro" id="IPR001019">
    <property type="entry name" value="Gprotein_alpha_su"/>
</dbReference>
<dbReference type="PANTHER" id="PTHR10218">
    <property type="entry name" value="GTP-BINDING PROTEIN ALPHA SUBUNIT"/>
    <property type="match status" value="1"/>
</dbReference>
<protein>
    <submittedName>
        <fullName evidence="7">Uncharacterized protein</fullName>
    </submittedName>
</protein>
<evidence type="ECO:0000256" key="3">
    <source>
        <dbReference type="ARBA" id="ARBA00023134"/>
    </source>
</evidence>
<dbReference type="GO" id="GO:0031683">
    <property type="term" value="F:G-protein beta/gamma-subunit complex binding"/>
    <property type="evidence" value="ECO:0007669"/>
    <property type="project" value="InterPro"/>
</dbReference>
<evidence type="ECO:0000256" key="4">
    <source>
        <dbReference type="ARBA" id="ARBA00023224"/>
    </source>
</evidence>
<dbReference type="Pfam" id="PF00503">
    <property type="entry name" value="G-alpha"/>
    <property type="match status" value="1"/>
</dbReference>
<dbReference type="PANTHER" id="PTHR10218:SF302">
    <property type="entry name" value="GUANINE NUCLEOTIDE-BINDING PROTEIN ALPHA-5 SUBUNIT"/>
    <property type="match status" value="1"/>
</dbReference>
<dbReference type="AlphaFoldDB" id="X6NIB3"/>
<dbReference type="GO" id="GO:0005737">
    <property type="term" value="C:cytoplasm"/>
    <property type="evidence" value="ECO:0007669"/>
    <property type="project" value="TreeGrafter"/>
</dbReference>
<comment type="caution">
    <text evidence="7">The sequence shown here is derived from an EMBL/GenBank/DDBJ whole genome shotgun (WGS) entry which is preliminary data.</text>
</comment>
<keyword evidence="3" id="KW-0342">GTP-binding</keyword>
<keyword evidence="2" id="KW-0547">Nucleotide-binding</keyword>
<dbReference type="GO" id="GO:0005834">
    <property type="term" value="C:heterotrimeric G-protein complex"/>
    <property type="evidence" value="ECO:0007669"/>
    <property type="project" value="TreeGrafter"/>
</dbReference>
<keyword evidence="8" id="KW-1185">Reference proteome</keyword>
<dbReference type="EMBL" id="ASPP01008747">
    <property type="protein sequence ID" value="ETO25092.1"/>
    <property type="molecule type" value="Genomic_DNA"/>
</dbReference>
<evidence type="ECO:0000313" key="7">
    <source>
        <dbReference type="EMBL" id="ETO25092.1"/>
    </source>
</evidence>
<dbReference type="OrthoDB" id="5817230at2759"/>
<evidence type="ECO:0000256" key="5">
    <source>
        <dbReference type="PIRSR" id="PIRSR601019-2"/>
    </source>
</evidence>
<proteinExistence type="predicted"/>
<evidence type="ECO:0000313" key="8">
    <source>
        <dbReference type="Proteomes" id="UP000023152"/>
    </source>
</evidence>
<evidence type="ECO:0000256" key="2">
    <source>
        <dbReference type="ARBA" id="ARBA00022741"/>
    </source>
</evidence>
<keyword evidence="5" id="KW-0460">Magnesium</keyword>
<dbReference type="Proteomes" id="UP000023152">
    <property type="component" value="Unassembled WGS sequence"/>
</dbReference>
<dbReference type="GO" id="GO:0007188">
    <property type="term" value="P:adenylate cyclase-modulating G protein-coupled receptor signaling pathway"/>
    <property type="evidence" value="ECO:0007669"/>
    <property type="project" value="TreeGrafter"/>
</dbReference>
<feature type="region of interest" description="Disordered" evidence="6">
    <location>
        <begin position="1"/>
        <end position="20"/>
    </location>
</feature>
<accession>X6NIB3</accession>
<feature type="compositionally biased region" description="Polar residues" evidence="6">
    <location>
        <begin position="1"/>
        <end position="16"/>
    </location>
</feature>
<keyword evidence="1 5" id="KW-0479">Metal-binding</keyword>
<dbReference type="InterPro" id="IPR027417">
    <property type="entry name" value="P-loop_NTPase"/>
</dbReference>
<evidence type="ECO:0000256" key="1">
    <source>
        <dbReference type="ARBA" id="ARBA00022723"/>
    </source>
</evidence>
<organism evidence="7 8">
    <name type="scientific">Reticulomyxa filosa</name>
    <dbReference type="NCBI Taxonomy" id="46433"/>
    <lineage>
        <taxon>Eukaryota</taxon>
        <taxon>Sar</taxon>
        <taxon>Rhizaria</taxon>
        <taxon>Retaria</taxon>
        <taxon>Foraminifera</taxon>
        <taxon>Monothalamids</taxon>
        <taxon>Reticulomyxidae</taxon>
        <taxon>Reticulomyxa</taxon>
    </lineage>
</organism>